<accession>A0A5R9K6P3</accession>
<keyword evidence="2" id="KW-0489">Methyltransferase</keyword>
<dbReference type="Proteomes" id="UP000309788">
    <property type="component" value="Unassembled WGS sequence"/>
</dbReference>
<dbReference type="CDD" id="cd02440">
    <property type="entry name" value="AdoMet_MTases"/>
    <property type="match status" value="1"/>
</dbReference>
<dbReference type="SUPFAM" id="SSF53335">
    <property type="entry name" value="S-adenosyl-L-methionine-dependent methyltransferases"/>
    <property type="match status" value="1"/>
</dbReference>
<name>A0A5R9K6P3_9BACT</name>
<evidence type="ECO:0000313" key="3">
    <source>
        <dbReference type="Proteomes" id="UP000309788"/>
    </source>
</evidence>
<sequence length="244" mass="28700">MQLSDNIKDSYSSQYDENSVKWRNTGARYKALNIVALSKSIRFKNVLEVGAGEGSILNWLSQWNFCEDLNCIEISESGIELIKSKNIKNLKDVLLFDGYQIPYPDNHFDLVICSHVLEHVEHERMLLREIKRVSKYQIFEVPIDFSFYVDRKLNHFLAYGHINIYTPSLFRFLLKSENFEVQNDINYLYDDEVLELLYKKKNSAFYMTKIKYAVLSMIPYLRGIKPSSYAVLTRKTDKNLSIFK</sequence>
<proteinExistence type="predicted"/>
<gene>
    <name evidence="2" type="ORF">FEM55_22170</name>
</gene>
<protein>
    <submittedName>
        <fullName evidence="2">Class I SAM-dependent methyltransferase</fullName>
    </submittedName>
</protein>
<dbReference type="RefSeq" id="WP_138283509.1">
    <property type="nucleotide sequence ID" value="NZ_BMGE01000004.1"/>
</dbReference>
<dbReference type="InterPro" id="IPR013216">
    <property type="entry name" value="Methyltransf_11"/>
</dbReference>
<dbReference type="Gene3D" id="3.40.50.150">
    <property type="entry name" value="Vaccinia Virus protein VP39"/>
    <property type="match status" value="1"/>
</dbReference>
<dbReference type="Pfam" id="PF08241">
    <property type="entry name" value="Methyltransf_11"/>
    <property type="match status" value="1"/>
</dbReference>
<dbReference type="GO" id="GO:0032259">
    <property type="term" value="P:methylation"/>
    <property type="evidence" value="ECO:0007669"/>
    <property type="project" value="UniProtKB-KW"/>
</dbReference>
<dbReference type="GO" id="GO:0008757">
    <property type="term" value="F:S-adenosylmethionine-dependent methyltransferase activity"/>
    <property type="evidence" value="ECO:0007669"/>
    <property type="project" value="InterPro"/>
</dbReference>
<reference evidence="2 3" key="1">
    <citation type="submission" date="2019-05" db="EMBL/GenBank/DDBJ databases">
        <authorList>
            <person name="Qu J.-H."/>
        </authorList>
    </citation>
    <scope>NUCLEOTIDE SEQUENCE [LARGE SCALE GENOMIC DNA]</scope>
    <source>
        <strain evidence="2 3">Z12</strain>
    </source>
</reference>
<evidence type="ECO:0000313" key="2">
    <source>
        <dbReference type="EMBL" id="TLU89449.1"/>
    </source>
</evidence>
<keyword evidence="2" id="KW-0808">Transferase</keyword>
<dbReference type="EMBL" id="VCEI01000030">
    <property type="protein sequence ID" value="TLU89449.1"/>
    <property type="molecule type" value="Genomic_DNA"/>
</dbReference>
<dbReference type="OrthoDB" id="1524727at2"/>
<dbReference type="AlphaFoldDB" id="A0A5R9K6P3"/>
<keyword evidence="3" id="KW-1185">Reference proteome</keyword>
<feature type="domain" description="Methyltransferase type 11" evidence="1">
    <location>
        <begin position="47"/>
        <end position="135"/>
    </location>
</feature>
<dbReference type="InterPro" id="IPR029063">
    <property type="entry name" value="SAM-dependent_MTases_sf"/>
</dbReference>
<evidence type="ECO:0000259" key="1">
    <source>
        <dbReference type="Pfam" id="PF08241"/>
    </source>
</evidence>
<comment type="caution">
    <text evidence="2">The sequence shown here is derived from an EMBL/GenBank/DDBJ whole genome shotgun (WGS) entry which is preliminary data.</text>
</comment>
<organism evidence="2 3">
    <name type="scientific">Dyadobacter sediminis</name>
    <dbReference type="NCBI Taxonomy" id="1493691"/>
    <lineage>
        <taxon>Bacteria</taxon>
        <taxon>Pseudomonadati</taxon>
        <taxon>Bacteroidota</taxon>
        <taxon>Cytophagia</taxon>
        <taxon>Cytophagales</taxon>
        <taxon>Spirosomataceae</taxon>
        <taxon>Dyadobacter</taxon>
    </lineage>
</organism>